<keyword evidence="2" id="KW-1185">Reference proteome</keyword>
<sequence>MSEIISFDDLKNKATDKDLDKFEQYVYSLYASIADGTLNMSEFMTKIKDYMNKNNISEEKFSNIQKKLMEKYSNMYGFNLEDIKGEMKSLGIDMKDMGIDFDSLNYESIRKSMSFNEKYNLTPQIKQTIYYNIKNELNDLTIEVNDNNVMLKSKSKINLQDSELNEFLCSYKKLFKDKLLKVTVCENVSVYEY</sequence>
<proteinExistence type="predicted"/>
<dbReference type="EMBL" id="SXDP01000004">
    <property type="protein sequence ID" value="NEZ46906.1"/>
    <property type="molecule type" value="Genomic_DNA"/>
</dbReference>
<protein>
    <submittedName>
        <fullName evidence="1">DUF3867 domain-containing protein</fullName>
    </submittedName>
</protein>
<gene>
    <name evidence="1" type="ORF">FDF74_06735</name>
</gene>
<reference evidence="1 2" key="1">
    <citation type="submission" date="2019-04" db="EMBL/GenBank/DDBJ databases">
        <title>Genome sequencing of Clostridium botulinum Groups I-IV and Clostridium butyricum.</title>
        <authorList>
            <person name="Brunt J."/>
            <person name="Van Vliet A.H.M."/>
            <person name="Stringer S.C."/>
            <person name="Carter A.T."/>
            <person name="Peck M.W."/>
        </authorList>
    </citation>
    <scope>NUCLEOTIDE SEQUENCE [LARGE SCALE GENOMIC DNA]</scope>
    <source>
        <strain evidence="1 2">IFR 18/094</strain>
    </source>
</reference>
<dbReference type="OrthoDB" id="1754214at2"/>
<accession>A0A6M0R9M7</accession>
<dbReference type="InterPro" id="IPR024218">
    <property type="entry name" value="DUF3867"/>
</dbReference>
<dbReference type="AlphaFoldDB" id="A0A6M0R9M7"/>
<dbReference type="Proteomes" id="UP000473885">
    <property type="component" value="Unassembled WGS sequence"/>
</dbReference>
<evidence type="ECO:0000313" key="2">
    <source>
        <dbReference type="Proteomes" id="UP000473885"/>
    </source>
</evidence>
<comment type="caution">
    <text evidence="1">The sequence shown here is derived from an EMBL/GenBank/DDBJ whole genome shotgun (WGS) entry which is preliminary data.</text>
</comment>
<organism evidence="1 2">
    <name type="scientific">Clostridium niameyense</name>
    <dbReference type="NCBI Taxonomy" id="1622073"/>
    <lineage>
        <taxon>Bacteria</taxon>
        <taxon>Bacillati</taxon>
        <taxon>Bacillota</taxon>
        <taxon>Clostridia</taxon>
        <taxon>Eubacteriales</taxon>
        <taxon>Clostridiaceae</taxon>
        <taxon>Clostridium</taxon>
    </lineage>
</organism>
<dbReference type="Pfam" id="PF12983">
    <property type="entry name" value="DUF3867"/>
    <property type="match status" value="1"/>
</dbReference>
<evidence type="ECO:0000313" key="1">
    <source>
        <dbReference type="EMBL" id="NEZ46906.1"/>
    </source>
</evidence>
<dbReference type="RefSeq" id="WP_050607869.1">
    <property type="nucleotide sequence ID" value="NZ_CABKUB010000006.1"/>
</dbReference>
<name>A0A6M0R9M7_9CLOT</name>